<accession>A0A645JZK9</accession>
<proteinExistence type="predicted"/>
<comment type="caution">
    <text evidence="3">The sequence shown here is derived from an EMBL/GenBank/DDBJ whole genome shotgun (WGS) entry which is preliminary data.</text>
</comment>
<keyword evidence="1" id="KW-0378">Hydrolase</keyword>
<name>A0A645JZK9_9ZZZZ</name>
<dbReference type="InterPro" id="IPR011059">
    <property type="entry name" value="Metal-dep_hydrolase_composite"/>
</dbReference>
<dbReference type="Gene3D" id="3.20.20.140">
    <property type="entry name" value="Metal-dependent hydrolases"/>
    <property type="match status" value="1"/>
</dbReference>
<dbReference type="AlphaFoldDB" id="A0A645JZK9"/>
<dbReference type="Pfam" id="PF01979">
    <property type="entry name" value="Amidohydro_1"/>
    <property type="match status" value="1"/>
</dbReference>
<evidence type="ECO:0000313" key="3">
    <source>
        <dbReference type="EMBL" id="MPN64423.1"/>
    </source>
</evidence>
<dbReference type="Gene3D" id="2.30.40.10">
    <property type="entry name" value="Urease, subunit C, domain 1"/>
    <property type="match status" value="1"/>
</dbReference>
<dbReference type="PANTHER" id="PTHR11113">
    <property type="entry name" value="N-ACETYLGLUCOSAMINE-6-PHOSPHATE DEACETYLASE"/>
    <property type="match status" value="1"/>
</dbReference>
<evidence type="ECO:0000259" key="2">
    <source>
        <dbReference type="Pfam" id="PF01979"/>
    </source>
</evidence>
<evidence type="ECO:0000256" key="1">
    <source>
        <dbReference type="ARBA" id="ARBA00022801"/>
    </source>
</evidence>
<dbReference type="SUPFAM" id="SSF51556">
    <property type="entry name" value="Metallo-dependent hydrolases"/>
    <property type="match status" value="1"/>
</dbReference>
<sequence>MQTEGELWANGERAVLMADGAFHRQNDPDTILGSSLTMLQGVRNLISWDVPIETAIQMATSNPARIYDLAFMGRLAPGHLADVAVLGKDNLALKGMFLHGELIRDRFH</sequence>
<protein>
    <recommendedName>
        <fullName evidence="2">Amidohydrolase-related domain-containing protein</fullName>
    </recommendedName>
</protein>
<dbReference type="GO" id="GO:0016810">
    <property type="term" value="F:hydrolase activity, acting on carbon-nitrogen (but not peptide) bonds"/>
    <property type="evidence" value="ECO:0007669"/>
    <property type="project" value="InterPro"/>
</dbReference>
<dbReference type="InterPro" id="IPR032466">
    <property type="entry name" value="Metal_Hydrolase"/>
</dbReference>
<gene>
    <name evidence="3" type="ORF">SDC9_212195</name>
</gene>
<reference evidence="3" key="1">
    <citation type="submission" date="2019-08" db="EMBL/GenBank/DDBJ databases">
        <authorList>
            <person name="Kucharzyk K."/>
            <person name="Murdoch R.W."/>
            <person name="Higgins S."/>
            <person name="Loffler F."/>
        </authorList>
    </citation>
    <scope>NUCLEOTIDE SEQUENCE</scope>
</reference>
<organism evidence="3">
    <name type="scientific">bioreactor metagenome</name>
    <dbReference type="NCBI Taxonomy" id="1076179"/>
    <lineage>
        <taxon>unclassified sequences</taxon>
        <taxon>metagenomes</taxon>
        <taxon>ecological metagenomes</taxon>
    </lineage>
</organism>
<dbReference type="EMBL" id="VSSQ01145288">
    <property type="protein sequence ID" value="MPN64423.1"/>
    <property type="molecule type" value="Genomic_DNA"/>
</dbReference>
<dbReference type="InterPro" id="IPR006680">
    <property type="entry name" value="Amidohydro-rel"/>
</dbReference>
<feature type="domain" description="Amidohydrolase-related" evidence="2">
    <location>
        <begin position="8"/>
        <end position="91"/>
    </location>
</feature>